<name>A0AAW0RBW4_9PEZI</name>
<evidence type="ECO:0000313" key="2">
    <source>
        <dbReference type="Proteomes" id="UP001392437"/>
    </source>
</evidence>
<reference evidence="1 2" key="1">
    <citation type="submission" date="2023-01" db="EMBL/GenBank/DDBJ databases">
        <title>Analysis of 21 Apiospora genomes using comparative genomics revels a genus with tremendous synthesis potential of carbohydrate active enzymes and secondary metabolites.</title>
        <authorList>
            <person name="Sorensen T."/>
        </authorList>
    </citation>
    <scope>NUCLEOTIDE SEQUENCE [LARGE SCALE GENOMIC DNA]</scope>
    <source>
        <strain evidence="1 2">CBS 117206</strain>
    </source>
</reference>
<organism evidence="1 2">
    <name type="scientific">Apiospora kogelbergensis</name>
    <dbReference type="NCBI Taxonomy" id="1337665"/>
    <lineage>
        <taxon>Eukaryota</taxon>
        <taxon>Fungi</taxon>
        <taxon>Dikarya</taxon>
        <taxon>Ascomycota</taxon>
        <taxon>Pezizomycotina</taxon>
        <taxon>Sordariomycetes</taxon>
        <taxon>Xylariomycetidae</taxon>
        <taxon>Amphisphaeriales</taxon>
        <taxon>Apiosporaceae</taxon>
        <taxon>Apiospora</taxon>
    </lineage>
</organism>
<keyword evidence="2" id="KW-1185">Reference proteome</keyword>
<dbReference type="Proteomes" id="UP001392437">
    <property type="component" value="Unassembled WGS sequence"/>
</dbReference>
<dbReference type="AlphaFoldDB" id="A0AAW0RBW4"/>
<comment type="caution">
    <text evidence="1">The sequence shown here is derived from an EMBL/GenBank/DDBJ whole genome shotgun (WGS) entry which is preliminary data.</text>
</comment>
<protein>
    <submittedName>
        <fullName evidence="1">Uncharacterized protein</fullName>
    </submittedName>
</protein>
<proteinExistence type="predicted"/>
<gene>
    <name evidence="1" type="ORF">PG999_000437</name>
</gene>
<evidence type="ECO:0000313" key="1">
    <source>
        <dbReference type="EMBL" id="KAK8132264.1"/>
    </source>
</evidence>
<accession>A0AAW0RBW4</accession>
<sequence length="110" mass="11846">MPVIGTDIPNDWTVADDEMNTSLFWGPEGQGTLAAKGVGLNGSIQPLMVKSRDAGGDAYVFATGDKVYLWNMPMDEVFEYVKPTNLKDILVEMGKPPGKGAVELKGLQSI</sequence>
<dbReference type="EMBL" id="JAQQWP010000001">
    <property type="protein sequence ID" value="KAK8132264.1"/>
    <property type="molecule type" value="Genomic_DNA"/>
</dbReference>